<dbReference type="Pfam" id="PF02602">
    <property type="entry name" value="HEM4"/>
    <property type="match status" value="1"/>
</dbReference>
<dbReference type="PATRIC" id="fig|47311.3.peg.1215"/>
<dbReference type="PANTHER" id="PTHR40082:SF1">
    <property type="entry name" value="BLR5956 PROTEIN"/>
    <property type="match status" value="1"/>
</dbReference>
<name>A0A166DY25_9EURY</name>
<reference evidence="2 3" key="1">
    <citation type="submission" date="2016-04" db="EMBL/GenBank/DDBJ databases">
        <title>Genome sequence of Methanobrevibacter cuticularis DSM 11139.</title>
        <authorList>
            <person name="Poehlein A."/>
            <person name="Seedorf H."/>
            <person name="Daniel R."/>
        </authorList>
    </citation>
    <scope>NUCLEOTIDE SEQUENCE [LARGE SCALE GENOMIC DNA]</scope>
    <source>
        <strain evidence="2 3">DSM 11139</strain>
    </source>
</reference>
<gene>
    <name evidence="2" type="ORF">MBCUT_11030</name>
</gene>
<dbReference type="InterPro" id="IPR003754">
    <property type="entry name" value="4pyrrol_synth_uPrphyn_synth"/>
</dbReference>
<feature type="domain" description="Tetrapyrrole biosynthesis uroporphyrinogen III synthase" evidence="1">
    <location>
        <begin position="34"/>
        <end position="265"/>
    </location>
</feature>
<dbReference type="InterPro" id="IPR036108">
    <property type="entry name" value="4pyrrol_syn_uPrphyn_synt_sf"/>
</dbReference>
<dbReference type="Proteomes" id="UP000077275">
    <property type="component" value="Unassembled WGS sequence"/>
</dbReference>
<keyword evidence="3" id="KW-1185">Reference proteome</keyword>
<evidence type="ECO:0000259" key="1">
    <source>
        <dbReference type="Pfam" id="PF02602"/>
    </source>
</evidence>
<protein>
    <submittedName>
        <fullName evidence="2">Uroporphyrinogen-III synthase</fullName>
    </submittedName>
</protein>
<dbReference type="GO" id="GO:0004852">
    <property type="term" value="F:uroporphyrinogen-III synthase activity"/>
    <property type="evidence" value="ECO:0007669"/>
    <property type="project" value="InterPro"/>
</dbReference>
<dbReference type="GO" id="GO:0006780">
    <property type="term" value="P:uroporphyrinogen III biosynthetic process"/>
    <property type="evidence" value="ECO:0007669"/>
    <property type="project" value="InterPro"/>
</dbReference>
<dbReference type="PANTHER" id="PTHR40082">
    <property type="entry name" value="BLR5956 PROTEIN"/>
    <property type="match status" value="1"/>
</dbReference>
<evidence type="ECO:0000313" key="2">
    <source>
        <dbReference type="EMBL" id="KZX16074.1"/>
    </source>
</evidence>
<dbReference type="SUPFAM" id="SSF69618">
    <property type="entry name" value="HemD-like"/>
    <property type="match status" value="1"/>
</dbReference>
<sequence>MKYNFINNGDVNMKKPLENEVTIAITRPFNRVDEAVEIVESYGATPFLAPTLELKLINSDSLKSLVGLVNDFDWLIFTSPTSIESIFEFYPGFREKINPNCKIATIGHKTEEIANKYGLIVDLIPKDYTAEGLLESFEKMDIKNNLIGIPRTLAARETLPEGLEKMGADVILAESYESVIPLDTVRIEVLIGKILNSEIDAITFTSPLTVKNLFTVATDAQIPELVNKLSTSVLTVAIGPITTDVLKDLGVDARYPKIYTVKDMMEMLFELL</sequence>
<dbReference type="InterPro" id="IPR039793">
    <property type="entry name" value="UROS/Hem4"/>
</dbReference>
<accession>A0A166DY25</accession>
<dbReference type="Gene3D" id="3.40.50.10090">
    <property type="match status" value="2"/>
</dbReference>
<organism evidence="2 3">
    <name type="scientific">Methanobrevibacter cuticularis</name>
    <dbReference type="NCBI Taxonomy" id="47311"/>
    <lineage>
        <taxon>Archaea</taxon>
        <taxon>Methanobacteriati</taxon>
        <taxon>Methanobacteriota</taxon>
        <taxon>Methanomada group</taxon>
        <taxon>Methanobacteria</taxon>
        <taxon>Methanobacteriales</taxon>
        <taxon>Methanobacteriaceae</taxon>
        <taxon>Methanobrevibacter</taxon>
    </lineage>
</organism>
<comment type="caution">
    <text evidence="2">The sequence shown here is derived from an EMBL/GenBank/DDBJ whole genome shotgun (WGS) entry which is preliminary data.</text>
</comment>
<proteinExistence type="predicted"/>
<dbReference type="AlphaFoldDB" id="A0A166DY25"/>
<dbReference type="CDD" id="cd06578">
    <property type="entry name" value="HemD"/>
    <property type="match status" value="1"/>
</dbReference>
<dbReference type="STRING" id="47311.MBCUT_11030"/>
<dbReference type="EMBL" id="LWMW01000100">
    <property type="protein sequence ID" value="KZX16074.1"/>
    <property type="molecule type" value="Genomic_DNA"/>
</dbReference>
<evidence type="ECO:0000313" key="3">
    <source>
        <dbReference type="Proteomes" id="UP000077275"/>
    </source>
</evidence>